<evidence type="ECO:0000256" key="1">
    <source>
        <dbReference type="ARBA" id="ARBA00022603"/>
    </source>
</evidence>
<evidence type="ECO:0000256" key="2">
    <source>
        <dbReference type="ARBA" id="ARBA00022679"/>
    </source>
</evidence>
<dbReference type="GO" id="GO:0005829">
    <property type="term" value="C:cytosol"/>
    <property type="evidence" value="ECO:0007669"/>
    <property type="project" value="TreeGrafter"/>
</dbReference>
<dbReference type="SUPFAM" id="SSF53335">
    <property type="entry name" value="S-adenosyl-L-methionine-dependent methyltransferases"/>
    <property type="match status" value="1"/>
</dbReference>
<dbReference type="Pfam" id="PF06325">
    <property type="entry name" value="PrmA"/>
    <property type="match status" value="1"/>
</dbReference>
<name>A0A382QHF6_9ZZZZ</name>
<proteinExistence type="predicted"/>
<evidence type="ECO:0008006" key="4">
    <source>
        <dbReference type="Google" id="ProtNLM"/>
    </source>
</evidence>
<organism evidence="3">
    <name type="scientific">marine metagenome</name>
    <dbReference type="NCBI Taxonomy" id="408172"/>
    <lineage>
        <taxon>unclassified sequences</taxon>
        <taxon>metagenomes</taxon>
        <taxon>ecological metagenomes</taxon>
    </lineage>
</organism>
<dbReference type="InterPro" id="IPR050078">
    <property type="entry name" value="Ribosomal_L11_MeTrfase_PrmA"/>
</dbReference>
<reference evidence="3" key="1">
    <citation type="submission" date="2018-05" db="EMBL/GenBank/DDBJ databases">
        <authorList>
            <person name="Lanie J.A."/>
            <person name="Ng W.-L."/>
            <person name="Kazmierczak K.M."/>
            <person name="Andrzejewski T.M."/>
            <person name="Davidsen T.M."/>
            <person name="Wayne K.J."/>
            <person name="Tettelin H."/>
            <person name="Glass J.I."/>
            <person name="Rusch D."/>
            <person name="Podicherti R."/>
            <person name="Tsui H.-C.T."/>
            <person name="Winkler M.E."/>
        </authorList>
    </citation>
    <scope>NUCLEOTIDE SEQUENCE</scope>
</reference>
<keyword evidence="2" id="KW-0808">Transferase</keyword>
<keyword evidence="1" id="KW-0489">Methyltransferase</keyword>
<gene>
    <name evidence="3" type="ORF">METZ01_LOCUS336976</name>
</gene>
<dbReference type="Gene3D" id="3.40.50.150">
    <property type="entry name" value="Vaccinia Virus protein VP39"/>
    <property type="match status" value="1"/>
</dbReference>
<dbReference type="GO" id="GO:0016279">
    <property type="term" value="F:protein-lysine N-methyltransferase activity"/>
    <property type="evidence" value="ECO:0007669"/>
    <property type="project" value="TreeGrafter"/>
</dbReference>
<feature type="non-terminal residue" evidence="3">
    <location>
        <position position="155"/>
    </location>
</feature>
<dbReference type="AlphaFoldDB" id="A0A382QHF6"/>
<feature type="non-terminal residue" evidence="3">
    <location>
        <position position="1"/>
    </location>
</feature>
<dbReference type="PANTHER" id="PTHR43648:SF1">
    <property type="entry name" value="ELECTRON TRANSFER FLAVOPROTEIN BETA SUBUNIT LYSINE METHYLTRANSFERASE"/>
    <property type="match status" value="1"/>
</dbReference>
<accession>A0A382QHF6</accession>
<evidence type="ECO:0000313" key="3">
    <source>
        <dbReference type="EMBL" id="SVC84122.1"/>
    </source>
</evidence>
<dbReference type="InterPro" id="IPR029063">
    <property type="entry name" value="SAM-dependent_MTases_sf"/>
</dbReference>
<dbReference type="EMBL" id="UINC01114073">
    <property type="protein sequence ID" value="SVC84122.1"/>
    <property type="molecule type" value="Genomic_DNA"/>
</dbReference>
<sequence>VHWFNITAVSTRDRLVSLEDRLWNQGAVSVTVEDAADSAIYEPPLGEQPIWQQVVVTGLFGADARLEEISAALKEEGFEVALVDKVKDRDWEREWMNRFDPMQFGNQLWVCPTGFDKSRGIVIQMDPGLAFGTGTHETTRLCLVYLDGLDVTGWS</sequence>
<protein>
    <recommendedName>
        <fullName evidence="4">50S ribosomal protein L11 methyltransferase</fullName>
    </recommendedName>
</protein>
<dbReference type="GO" id="GO:0032259">
    <property type="term" value="P:methylation"/>
    <property type="evidence" value="ECO:0007669"/>
    <property type="project" value="UniProtKB-KW"/>
</dbReference>
<dbReference type="PANTHER" id="PTHR43648">
    <property type="entry name" value="ELECTRON TRANSFER FLAVOPROTEIN BETA SUBUNIT LYSINE METHYLTRANSFERASE"/>
    <property type="match status" value="1"/>
</dbReference>